<accession>A0A250XL46</accession>
<proteinExistence type="inferred from homology"/>
<evidence type="ECO:0000256" key="7">
    <source>
        <dbReference type="ARBA" id="ARBA00022989"/>
    </source>
</evidence>
<dbReference type="Proteomes" id="UP000232323">
    <property type="component" value="Unassembled WGS sequence"/>
</dbReference>
<dbReference type="STRING" id="1157962.A0A250XL46"/>
<dbReference type="OrthoDB" id="1058301at2759"/>
<dbReference type="Pfam" id="PF03009">
    <property type="entry name" value="GDPD"/>
    <property type="match status" value="1"/>
</dbReference>
<evidence type="ECO:0000259" key="12">
    <source>
        <dbReference type="PROSITE" id="PS51704"/>
    </source>
</evidence>
<feature type="domain" description="GP-PDE" evidence="12">
    <location>
        <begin position="32"/>
        <end position="292"/>
    </location>
</feature>
<sequence length="292" mass="32715">MGNAMARVAPFIQEPSAFAKAWPQTPRICFPIAVYSHRGGPMEGFVENSMQAFRNSAKLKVDLLELDVQLTKDGKIVVYHDKDMGHLFGSSYVGKRIHDFNYEELPTFQDAHGISTNTAITYSTPQETVQSPADTTALSAGYKTQPPLLEKVFEEFPEFPIQVDIKSDTPGLVEATLGLINKYPGRKNLVLIGSFIPSVNTKIYQLAPDLPLFTSSKRLLYLLGCYYLGLLSMTHIYESAIIIPWRMPLFKSLGWFHYFINRGFFSALNKRGSARKQGPTQSARTSQACCRN</sequence>
<evidence type="ECO:0000313" key="14">
    <source>
        <dbReference type="Proteomes" id="UP000232323"/>
    </source>
</evidence>
<evidence type="ECO:0000256" key="10">
    <source>
        <dbReference type="ARBA" id="ARBA00047512"/>
    </source>
</evidence>
<comment type="subcellular location">
    <subcellularLocation>
        <location evidence="1">Membrane</location>
    </subcellularLocation>
</comment>
<dbReference type="InterPro" id="IPR030395">
    <property type="entry name" value="GP_PDE_dom"/>
</dbReference>
<dbReference type="PROSITE" id="PS51704">
    <property type="entry name" value="GP_PDE"/>
    <property type="match status" value="1"/>
</dbReference>
<dbReference type="GO" id="GO:0008889">
    <property type="term" value="F:glycerophosphodiester phosphodiesterase activity"/>
    <property type="evidence" value="ECO:0007669"/>
    <property type="project" value="UniProtKB-EC"/>
</dbReference>
<dbReference type="PANTHER" id="PTHR42758">
    <property type="entry name" value="PHOSPHATIDYLGLYCEROL PHOSPHOLIPASE C"/>
    <property type="match status" value="1"/>
</dbReference>
<feature type="region of interest" description="Disordered" evidence="11">
    <location>
        <begin position="273"/>
        <end position="292"/>
    </location>
</feature>
<evidence type="ECO:0000256" key="1">
    <source>
        <dbReference type="ARBA" id="ARBA00004370"/>
    </source>
</evidence>
<dbReference type="GO" id="GO:0046475">
    <property type="term" value="P:glycerophospholipid catabolic process"/>
    <property type="evidence" value="ECO:0007669"/>
    <property type="project" value="TreeGrafter"/>
</dbReference>
<keyword evidence="4" id="KW-0812">Transmembrane</keyword>
<evidence type="ECO:0000256" key="4">
    <source>
        <dbReference type="ARBA" id="ARBA00022692"/>
    </source>
</evidence>
<dbReference type="AlphaFoldDB" id="A0A250XL46"/>
<keyword evidence="7" id="KW-1133">Transmembrane helix</keyword>
<comment type="caution">
    <text evidence="13">The sequence shown here is derived from an EMBL/GenBank/DDBJ whole genome shotgun (WGS) entry which is preliminary data.</text>
</comment>
<evidence type="ECO:0000256" key="2">
    <source>
        <dbReference type="ARBA" id="ARBA00007277"/>
    </source>
</evidence>
<comment type="similarity">
    <text evidence="2">Belongs to the glycerophosphoryl diester phosphodiesterase family.</text>
</comment>
<gene>
    <name evidence="13" type="ORF">CEUSTIGMA_g11222.t1</name>
</gene>
<evidence type="ECO:0000256" key="3">
    <source>
        <dbReference type="ARBA" id="ARBA00012247"/>
    </source>
</evidence>
<dbReference type="PANTHER" id="PTHR42758:SF2">
    <property type="entry name" value="PHOSPHATIDYLGLYCEROL PHOSPHOLIPASE C"/>
    <property type="match status" value="1"/>
</dbReference>
<evidence type="ECO:0000313" key="13">
    <source>
        <dbReference type="EMBL" id="GAX83797.1"/>
    </source>
</evidence>
<evidence type="ECO:0000256" key="11">
    <source>
        <dbReference type="SAM" id="MobiDB-lite"/>
    </source>
</evidence>
<keyword evidence="9" id="KW-0472">Membrane</keyword>
<dbReference type="SUPFAM" id="SSF51695">
    <property type="entry name" value="PLC-like phosphodiesterases"/>
    <property type="match status" value="1"/>
</dbReference>
<dbReference type="EC" id="3.1.4.46" evidence="3"/>
<keyword evidence="14" id="KW-1185">Reference proteome</keyword>
<name>A0A250XL46_9CHLO</name>
<evidence type="ECO:0000256" key="6">
    <source>
        <dbReference type="ARBA" id="ARBA00022801"/>
    </source>
</evidence>
<evidence type="ECO:0000256" key="9">
    <source>
        <dbReference type="ARBA" id="ARBA00023136"/>
    </source>
</evidence>
<keyword evidence="8" id="KW-0443">Lipid metabolism</keyword>
<dbReference type="InterPro" id="IPR017946">
    <property type="entry name" value="PLC-like_Pdiesterase_TIM-brl"/>
</dbReference>
<dbReference type="EMBL" id="BEGY01000107">
    <property type="protein sequence ID" value="GAX83797.1"/>
    <property type="molecule type" value="Genomic_DNA"/>
</dbReference>
<comment type="catalytic activity">
    <reaction evidence="10">
        <text>a sn-glycero-3-phosphodiester + H2O = an alcohol + sn-glycerol 3-phosphate + H(+)</text>
        <dbReference type="Rhea" id="RHEA:12969"/>
        <dbReference type="ChEBI" id="CHEBI:15377"/>
        <dbReference type="ChEBI" id="CHEBI:15378"/>
        <dbReference type="ChEBI" id="CHEBI:30879"/>
        <dbReference type="ChEBI" id="CHEBI:57597"/>
        <dbReference type="ChEBI" id="CHEBI:83408"/>
        <dbReference type="EC" id="3.1.4.46"/>
    </reaction>
</comment>
<reference evidence="13 14" key="1">
    <citation type="submission" date="2017-08" db="EMBL/GenBank/DDBJ databases">
        <title>Acidophilic green algal genome provides insights into adaptation to an acidic environment.</title>
        <authorList>
            <person name="Hirooka S."/>
            <person name="Hirose Y."/>
            <person name="Kanesaki Y."/>
            <person name="Higuchi S."/>
            <person name="Fujiwara T."/>
            <person name="Onuma R."/>
            <person name="Era A."/>
            <person name="Ohbayashi R."/>
            <person name="Uzuka A."/>
            <person name="Nozaki H."/>
            <person name="Yoshikawa H."/>
            <person name="Miyagishima S.Y."/>
        </authorList>
    </citation>
    <scope>NUCLEOTIDE SEQUENCE [LARGE SCALE GENOMIC DNA]</scope>
    <source>
        <strain evidence="13 14">NIES-2499</strain>
    </source>
</reference>
<keyword evidence="6" id="KW-0378">Hydrolase</keyword>
<dbReference type="GO" id="GO:0005737">
    <property type="term" value="C:cytoplasm"/>
    <property type="evidence" value="ECO:0007669"/>
    <property type="project" value="UniProtKB-ARBA"/>
</dbReference>
<dbReference type="GO" id="GO:0006071">
    <property type="term" value="P:glycerol metabolic process"/>
    <property type="evidence" value="ECO:0007669"/>
    <property type="project" value="UniProtKB-KW"/>
</dbReference>
<organism evidence="13 14">
    <name type="scientific">Chlamydomonas eustigma</name>
    <dbReference type="NCBI Taxonomy" id="1157962"/>
    <lineage>
        <taxon>Eukaryota</taxon>
        <taxon>Viridiplantae</taxon>
        <taxon>Chlorophyta</taxon>
        <taxon>core chlorophytes</taxon>
        <taxon>Chlorophyceae</taxon>
        <taxon>CS clade</taxon>
        <taxon>Chlamydomonadales</taxon>
        <taxon>Chlamydomonadaceae</taxon>
        <taxon>Chlamydomonas</taxon>
    </lineage>
</organism>
<protein>
    <recommendedName>
        <fullName evidence="3">glycerophosphodiester phosphodiesterase</fullName>
        <ecNumber evidence="3">3.1.4.46</ecNumber>
    </recommendedName>
</protein>
<feature type="compositionally biased region" description="Polar residues" evidence="11">
    <location>
        <begin position="278"/>
        <end position="292"/>
    </location>
</feature>
<evidence type="ECO:0000256" key="8">
    <source>
        <dbReference type="ARBA" id="ARBA00023098"/>
    </source>
</evidence>
<dbReference type="GO" id="GO:0016020">
    <property type="term" value="C:membrane"/>
    <property type="evidence" value="ECO:0007669"/>
    <property type="project" value="UniProtKB-SubCell"/>
</dbReference>
<dbReference type="Gene3D" id="3.20.20.190">
    <property type="entry name" value="Phosphatidylinositol (PI) phosphodiesterase"/>
    <property type="match status" value="1"/>
</dbReference>
<evidence type="ECO:0000256" key="5">
    <source>
        <dbReference type="ARBA" id="ARBA00022798"/>
    </source>
</evidence>
<dbReference type="InterPro" id="IPR052271">
    <property type="entry name" value="GDPD-Related"/>
</dbReference>
<keyword evidence="5" id="KW-0319">Glycerol metabolism</keyword>